<dbReference type="RefSeq" id="WP_133881586.1">
    <property type="nucleotide sequence ID" value="NZ_MWIN01000010.1"/>
</dbReference>
<evidence type="ECO:0000259" key="1">
    <source>
        <dbReference type="Pfam" id="PF01575"/>
    </source>
</evidence>
<gene>
    <name evidence="2" type="ORF">DFR24_2354</name>
</gene>
<dbReference type="Pfam" id="PF01575">
    <property type="entry name" value="MaoC_dehydratas"/>
    <property type="match status" value="1"/>
</dbReference>
<organism evidence="2 3">
    <name type="scientific">Panacagrimonas perspica</name>
    <dbReference type="NCBI Taxonomy" id="381431"/>
    <lineage>
        <taxon>Bacteria</taxon>
        <taxon>Pseudomonadati</taxon>
        <taxon>Pseudomonadota</taxon>
        <taxon>Gammaproteobacteria</taxon>
        <taxon>Nevskiales</taxon>
        <taxon>Nevskiaceae</taxon>
        <taxon>Panacagrimonas</taxon>
    </lineage>
</organism>
<dbReference type="InterPro" id="IPR052342">
    <property type="entry name" value="MCH/BMMD"/>
</dbReference>
<evidence type="ECO:0000313" key="3">
    <source>
        <dbReference type="Proteomes" id="UP000295341"/>
    </source>
</evidence>
<reference evidence="2 3" key="1">
    <citation type="submission" date="2019-03" db="EMBL/GenBank/DDBJ databases">
        <title>Genomic Encyclopedia of Type Strains, Phase IV (KMG-IV): sequencing the most valuable type-strain genomes for metagenomic binning, comparative biology and taxonomic classification.</title>
        <authorList>
            <person name="Goeker M."/>
        </authorList>
    </citation>
    <scope>NUCLEOTIDE SEQUENCE [LARGE SCALE GENOMIC DNA]</scope>
    <source>
        <strain evidence="2 3">DSM 26377</strain>
    </source>
</reference>
<protein>
    <submittedName>
        <fullName evidence="2">Acyl dehydratase</fullName>
    </submittedName>
</protein>
<dbReference type="InterPro" id="IPR002539">
    <property type="entry name" value="MaoC-like_dom"/>
</dbReference>
<evidence type="ECO:0000313" key="2">
    <source>
        <dbReference type="EMBL" id="TDU27995.1"/>
    </source>
</evidence>
<keyword evidence="3" id="KW-1185">Reference proteome</keyword>
<dbReference type="PANTHER" id="PTHR43664:SF1">
    <property type="entry name" value="BETA-METHYLMALYL-COA DEHYDRATASE"/>
    <property type="match status" value="1"/>
</dbReference>
<comment type="caution">
    <text evidence="2">The sequence shown here is derived from an EMBL/GenBank/DDBJ whole genome shotgun (WGS) entry which is preliminary data.</text>
</comment>
<dbReference type="AlphaFoldDB" id="A0A4S3K5L7"/>
<feature type="domain" description="MaoC-like" evidence="1">
    <location>
        <begin position="13"/>
        <end position="108"/>
    </location>
</feature>
<dbReference type="Gene3D" id="3.10.129.10">
    <property type="entry name" value="Hotdog Thioesterase"/>
    <property type="match status" value="1"/>
</dbReference>
<dbReference type="CDD" id="cd03454">
    <property type="entry name" value="YdeM"/>
    <property type="match status" value="1"/>
</dbReference>
<proteinExistence type="predicted"/>
<dbReference type="PANTHER" id="PTHR43664">
    <property type="entry name" value="MONOAMINE OXIDASE-RELATED"/>
    <property type="match status" value="1"/>
</dbReference>
<dbReference type="Proteomes" id="UP000295341">
    <property type="component" value="Unassembled WGS sequence"/>
</dbReference>
<dbReference type="EMBL" id="SOBT01000009">
    <property type="protein sequence ID" value="TDU27995.1"/>
    <property type="molecule type" value="Genomic_DNA"/>
</dbReference>
<accession>A0A4S3K5L7</accession>
<dbReference type="OrthoDB" id="9759612at2"/>
<dbReference type="InterPro" id="IPR029069">
    <property type="entry name" value="HotDog_dom_sf"/>
</dbReference>
<sequence>MKFAEFEQGQVIQLGPATVTEDEILAFARQHDPQWFHTDPARAQASRWNGLIASGWHTCSIAMRLMVDAVLGDSESLASPGMNYLKWPAPVRPGDRLELKVTILEKTVSGSGRIGSLKWRWELINQDGVLVLDLEAVNLFTLKT</sequence>
<dbReference type="SUPFAM" id="SSF54637">
    <property type="entry name" value="Thioesterase/thiol ester dehydrase-isomerase"/>
    <property type="match status" value="1"/>
</dbReference>
<name>A0A4S3K5L7_9GAMM</name>